<organism evidence="2 3">
    <name type="scientific">Caballeronia temeraria</name>
    <dbReference type="NCBI Taxonomy" id="1777137"/>
    <lineage>
        <taxon>Bacteria</taxon>
        <taxon>Pseudomonadati</taxon>
        <taxon>Pseudomonadota</taxon>
        <taxon>Betaproteobacteria</taxon>
        <taxon>Burkholderiales</taxon>
        <taxon>Burkholderiaceae</taxon>
        <taxon>Caballeronia</taxon>
    </lineage>
</organism>
<gene>
    <name evidence="2" type="ORF">AWB76_02586</name>
</gene>
<accession>A0A158ALE8</accession>
<evidence type="ECO:0000256" key="1">
    <source>
        <dbReference type="SAM" id="MobiDB-lite"/>
    </source>
</evidence>
<protein>
    <recommendedName>
        <fullName evidence="4">DUF2252 domain-containing protein</fullName>
    </recommendedName>
</protein>
<reference evidence="3" key="1">
    <citation type="submission" date="2016-01" db="EMBL/GenBank/DDBJ databases">
        <authorList>
            <person name="Peeters Charlotte."/>
        </authorList>
    </citation>
    <scope>NUCLEOTIDE SEQUENCE [LARGE SCALE GENOMIC DNA]</scope>
</reference>
<dbReference type="STRING" id="1777137.AWB76_02586"/>
<dbReference type="InterPro" id="IPR018721">
    <property type="entry name" value="DUF2252"/>
</dbReference>
<feature type="region of interest" description="Disordered" evidence="1">
    <location>
        <begin position="1"/>
        <end position="46"/>
    </location>
</feature>
<dbReference type="Proteomes" id="UP000054624">
    <property type="component" value="Unassembled WGS sequence"/>
</dbReference>
<sequence>MLRVRRTLDTPPIGEGEHVLSTHRDSASANGQINGAAEQSRAHGRSLRDAVPFDAHGAWSPEPDRPDPVERVLAGNAGRQERLIPLRMLRMAESPFAFLRGSATVMAWDLAKSPSIGHNVIIDGDAHINNFGLFRTPRQDVVFDLNDFDETLVGPWEWDLKRLTASINVAARENGVDAAGRERAVRSSCAAYRTTMAGLWQVSPYDLWQMRSYASALHMDAPTKLDAGEKATIEKTVERAMKRSHATMLAKVAEPAGKSYRFKVDPPILTALDAAEKNHVIDGLKAYLQTLAGEWRMMLERYDVVDVAHRVVGVGSVGTRAYLVLMLGRALGDPLFIQVKEGIVPAAAPFVPPLEEPYRHQGRRVVHGQRLMQSSSDALLGWTTISGRDFYVRQMKQIRGSIPVDWLHGATFDFYAWCLGLLLARAHARTGDAALIAGYCGNSDRLDAAYAMWAERYGAQTVADHAAFCAAISVGRVPSA</sequence>
<feature type="compositionally biased region" description="Basic and acidic residues" evidence="1">
    <location>
        <begin position="15"/>
        <end position="26"/>
    </location>
</feature>
<keyword evidence="3" id="KW-1185">Reference proteome</keyword>
<dbReference type="Pfam" id="PF10009">
    <property type="entry name" value="DUF2252"/>
    <property type="match status" value="1"/>
</dbReference>
<evidence type="ECO:0000313" key="3">
    <source>
        <dbReference type="Proteomes" id="UP000054624"/>
    </source>
</evidence>
<name>A0A158ALE8_9BURK</name>
<proteinExistence type="predicted"/>
<dbReference type="PANTHER" id="PTHR39441">
    <property type="entry name" value="DUF2252 DOMAIN-CONTAINING PROTEIN"/>
    <property type="match status" value="1"/>
</dbReference>
<dbReference type="PANTHER" id="PTHR39441:SF1">
    <property type="entry name" value="DUF2252 DOMAIN-CONTAINING PROTEIN"/>
    <property type="match status" value="1"/>
</dbReference>
<dbReference type="AlphaFoldDB" id="A0A158ALE8"/>
<evidence type="ECO:0008006" key="4">
    <source>
        <dbReference type="Google" id="ProtNLM"/>
    </source>
</evidence>
<dbReference type="EMBL" id="FCOI02000007">
    <property type="protein sequence ID" value="SAK58555.1"/>
    <property type="molecule type" value="Genomic_DNA"/>
</dbReference>
<evidence type="ECO:0000313" key="2">
    <source>
        <dbReference type="EMBL" id="SAK58555.1"/>
    </source>
</evidence>